<evidence type="ECO:0000256" key="1">
    <source>
        <dbReference type="SAM" id="SignalP"/>
    </source>
</evidence>
<keyword evidence="1" id="KW-0732">Signal</keyword>
<dbReference type="Proteomes" id="UP000078534">
    <property type="component" value="Unassembled WGS sequence"/>
</dbReference>
<dbReference type="AlphaFoldDB" id="A0A179SP44"/>
<evidence type="ECO:0000313" key="2">
    <source>
        <dbReference type="EMBL" id="OAS82699.1"/>
    </source>
</evidence>
<name>A0A179SP44_9BACI</name>
<feature type="chain" id="PRO_5008106266" description="Lipoprotein" evidence="1">
    <location>
        <begin position="24"/>
        <end position="110"/>
    </location>
</feature>
<reference evidence="3" key="1">
    <citation type="submission" date="2016-04" db="EMBL/GenBank/DDBJ databases">
        <authorList>
            <person name="Lyu Z."/>
            <person name="Lyu W."/>
        </authorList>
    </citation>
    <scope>NUCLEOTIDE SEQUENCE [LARGE SCALE GENOMIC DNA]</scope>
    <source>
        <strain evidence="3">C44</strain>
    </source>
</reference>
<dbReference type="PROSITE" id="PS51257">
    <property type="entry name" value="PROKAR_LIPOPROTEIN"/>
    <property type="match status" value="1"/>
</dbReference>
<comment type="caution">
    <text evidence="2">The sequence shown here is derived from an EMBL/GenBank/DDBJ whole genome shotgun (WGS) entry which is preliminary data.</text>
</comment>
<sequence>MKKIKLCTLILILTMTLFGCNSASLKGLLSEKEDQYSLYVIGDELDGSEFEERDINNVYSILNASSLEVAQKNYPSLKIETSPEYIVFDHKELKYRTSHFEELVKFLEYN</sequence>
<feature type="signal peptide" evidence="1">
    <location>
        <begin position="1"/>
        <end position="23"/>
    </location>
</feature>
<evidence type="ECO:0008006" key="4">
    <source>
        <dbReference type="Google" id="ProtNLM"/>
    </source>
</evidence>
<dbReference type="EMBL" id="LWSG01000044">
    <property type="protein sequence ID" value="OAS82699.1"/>
    <property type="molecule type" value="Genomic_DNA"/>
</dbReference>
<dbReference type="OrthoDB" id="2919475at2"/>
<gene>
    <name evidence="2" type="ORF">A6K24_11265</name>
</gene>
<dbReference type="RefSeq" id="WP_066339007.1">
    <property type="nucleotide sequence ID" value="NZ_LWSG01000044.1"/>
</dbReference>
<evidence type="ECO:0000313" key="3">
    <source>
        <dbReference type="Proteomes" id="UP000078534"/>
    </source>
</evidence>
<proteinExistence type="predicted"/>
<keyword evidence="3" id="KW-1185">Reference proteome</keyword>
<organism evidence="2 3">
    <name type="scientific">Metabacillus litoralis</name>
    <dbReference type="NCBI Taxonomy" id="152268"/>
    <lineage>
        <taxon>Bacteria</taxon>
        <taxon>Bacillati</taxon>
        <taxon>Bacillota</taxon>
        <taxon>Bacilli</taxon>
        <taxon>Bacillales</taxon>
        <taxon>Bacillaceae</taxon>
        <taxon>Metabacillus</taxon>
    </lineage>
</organism>
<protein>
    <recommendedName>
        <fullName evidence="4">Lipoprotein</fullName>
    </recommendedName>
</protein>
<accession>A0A179SP44</accession>